<dbReference type="EMBL" id="JACEIK010000438">
    <property type="protein sequence ID" value="MCD7457081.1"/>
    <property type="molecule type" value="Genomic_DNA"/>
</dbReference>
<protein>
    <submittedName>
        <fullName evidence="2">Uncharacterized protein</fullName>
    </submittedName>
</protein>
<sequence length="125" mass="14549">MEAVAQMFEAEEGMHCEVEQKMKSEPYLWMQPSFPCIQGKYRPYCEIMSSINQNVATGIKMSMIRRSSAQGKQMRNKKKKERAMLVNRKKMTPRKRKSDRHISSTVDGRPSFDTNESHQVLLTSM</sequence>
<gene>
    <name evidence="2" type="ORF">HAX54_034067</name>
</gene>
<feature type="region of interest" description="Disordered" evidence="1">
    <location>
        <begin position="87"/>
        <end position="125"/>
    </location>
</feature>
<organism evidence="2 3">
    <name type="scientific">Datura stramonium</name>
    <name type="common">Jimsonweed</name>
    <name type="synonym">Common thornapple</name>
    <dbReference type="NCBI Taxonomy" id="4076"/>
    <lineage>
        <taxon>Eukaryota</taxon>
        <taxon>Viridiplantae</taxon>
        <taxon>Streptophyta</taxon>
        <taxon>Embryophyta</taxon>
        <taxon>Tracheophyta</taxon>
        <taxon>Spermatophyta</taxon>
        <taxon>Magnoliopsida</taxon>
        <taxon>eudicotyledons</taxon>
        <taxon>Gunneridae</taxon>
        <taxon>Pentapetalae</taxon>
        <taxon>asterids</taxon>
        <taxon>lamiids</taxon>
        <taxon>Solanales</taxon>
        <taxon>Solanaceae</taxon>
        <taxon>Solanoideae</taxon>
        <taxon>Datureae</taxon>
        <taxon>Datura</taxon>
    </lineage>
</organism>
<keyword evidence="3" id="KW-1185">Reference proteome</keyword>
<feature type="compositionally biased region" description="Polar residues" evidence="1">
    <location>
        <begin position="112"/>
        <end position="125"/>
    </location>
</feature>
<comment type="caution">
    <text evidence="2">The sequence shown here is derived from an EMBL/GenBank/DDBJ whole genome shotgun (WGS) entry which is preliminary data.</text>
</comment>
<evidence type="ECO:0000256" key="1">
    <source>
        <dbReference type="SAM" id="MobiDB-lite"/>
    </source>
</evidence>
<proteinExistence type="predicted"/>
<name>A0ABS8SDW1_DATST</name>
<accession>A0ABS8SDW1</accession>
<evidence type="ECO:0000313" key="2">
    <source>
        <dbReference type="EMBL" id="MCD7457081.1"/>
    </source>
</evidence>
<feature type="compositionally biased region" description="Basic residues" evidence="1">
    <location>
        <begin position="87"/>
        <end position="99"/>
    </location>
</feature>
<reference evidence="2 3" key="1">
    <citation type="journal article" date="2021" name="BMC Genomics">
        <title>Datura genome reveals duplications of psychoactive alkaloid biosynthetic genes and high mutation rate following tissue culture.</title>
        <authorList>
            <person name="Rajewski A."/>
            <person name="Carter-House D."/>
            <person name="Stajich J."/>
            <person name="Litt A."/>
        </authorList>
    </citation>
    <scope>NUCLEOTIDE SEQUENCE [LARGE SCALE GENOMIC DNA]</scope>
    <source>
        <strain evidence="2">AR-01</strain>
    </source>
</reference>
<evidence type="ECO:0000313" key="3">
    <source>
        <dbReference type="Proteomes" id="UP000823775"/>
    </source>
</evidence>
<dbReference type="Proteomes" id="UP000823775">
    <property type="component" value="Unassembled WGS sequence"/>
</dbReference>